<dbReference type="SUPFAM" id="SSF52317">
    <property type="entry name" value="Class I glutamine amidotransferase-like"/>
    <property type="match status" value="1"/>
</dbReference>
<evidence type="ECO:0000313" key="2">
    <source>
        <dbReference type="Proteomes" id="UP000677803"/>
    </source>
</evidence>
<dbReference type="Proteomes" id="UP000677803">
    <property type="component" value="Unassembled WGS sequence"/>
</dbReference>
<accession>A0A8S4AJV7</accession>
<keyword evidence="2" id="KW-1185">Reference proteome</keyword>
<proteinExistence type="predicted"/>
<dbReference type="OrthoDB" id="543156at2759"/>
<name>A0A8S4AJV7_9TELE</name>
<dbReference type="NCBIfam" id="NF008747">
    <property type="entry name" value="PRK11780.1"/>
    <property type="match status" value="1"/>
</dbReference>
<comment type="caution">
    <text evidence="1">The sequence shown here is derived from an EMBL/GenBank/DDBJ whole genome shotgun (WGS) entry which is preliminary data.</text>
</comment>
<dbReference type="AlphaFoldDB" id="A0A8S4AJV7"/>
<gene>
    <name evidence="1" type="ORF">MMEN_LOCUS2461</name>
</gene>
<dbReference type="PANTHER" id="PTHR10224:SF5">
    <property type="entry name" value="GLUTAMINE AMIDOTRANSFERASE LIKE CLASS 1 DOMAIN CONTAINING 3A-LIKE1-RELATED"/>
    <property type="match status" value="1"/>
</dbReference>
<evidence type="ECO:0000313" key="1">
    <source>
        <dbReference type="EMBL" id="CAG5865816.1"/>
    </source>
</evidence>
<protein>
    <submittedName>
        <fullName evidence="1">(Atlantic silverside) hypothetical protein</fullName>
    </submittedName>
</protein>
<dbReference type="EMBL" id="CAJRST010001113">
    <property type="protein sequence ID" value="CAG5865816.1"/>
    <property type="molecule type" value="Genomic_DNA"/>
</dbReference>
<dbReference type="InterPro" id="IPR029062">
    <property type="entry name" value="Class_I_gatase-like"/>
</dbReference>
<dbReference type="CDD" id="cd03133">
    <property type="entry name" value="GATase1_ES1"/>
    <property type="match status" value="1"/>
</dbReference>
<dbReference type="PANTHER" id="PTHR10224">
    <property type="entry name" value="ES1 PROTEIN HOMOLOG, MITOCHONDRIAL"/>
    <property type="match status" value="1"/>
</dbReference>
<reference evidence="1" key="1">
    <citation type="submission" date="2021-05" db="EMBL/GenBank/DDBJ databases">
        <authorList>
            <person name="Tigano A."/>
        </authorList>
    </citation>
    <scope>NUCLEOTIDE SEQUENCE</scope>
</reference>
<dbReference type="Gene3D" id="3.40.50.880">
    <property type="match status" value="1"/>
</dbReference>
<feature type="non-terminal residue" evidence="1">
    <location>
        <position position="1"/>
    </location>
</feature>
<organism evidence="1 2">
    <name type="scientific">Menidia menidia</name>
    <name type="common">Atlantic silverside</name>
    <dbReference type="NCBI Taxonomy" id="238744"/>
    <lineage>
        <taxon>Eukaryota</taxon>
        <taxon>Metazoa</taxon>
        <taxon>Chordata</taxon>
        <taxon>Craniata</taxon>
        <taxon>Vertebrata</taxon>
        <taxon>Euteleostomi</taxon>
        <taxon>Actinopterygii</taxon>
        <taxon>Neopterygii</taxon>
        <taxon>Teleostei</taxon>
        <taxon>Neoteleostei</taxon>
        <taxon>Acanthomorphata</taxon>
        <taxon>Ovalentaria</taxon>
        <taxon>Atherinomorphae</taxon>
        <taxon>Atheriniformes</taxon>
        <taxon>Atherinopsidae</taxon>
        <taxon>Menidiinae</taxon>
        <taxon>Menidia</taxon>
    </lineage>
</organism>
<sequence>GRLAEYGAVVAQVRGLPAVQVDLGVVGLRAAGQARSQLAQLPVGAVDELRAVVGLEPHGGVGAGVRANRPRLVVDPGLVVVLDPAGHVVELSAMLTLLHCGRSLLTPGTVRSLNKTFYSAQMAKRVAVVLAGCGVYDGTEIHEASAVLVHLSRGGATVNMFAPNVDQMHVINHLKGEPSEEKRNVLVESARLARGNVQDLSKLNVKDHDAIIFPGGFGAAKNLCTWAVQGKDCTVNEEVKAALQAFHGEGKPIGLCCISPVLAAKVFPGCEVTVGREQDDKYPDTSDTAAAINQLGCKHVSTSVGESHHDQKNKLVTTSAFMCNAPIHEIFDGIGTMVQGVLKLA</sequence>